<keyword evidence="3 4" id="KW-0472">Membrane</keyword>
<dbReference type="Pfam" id="PF07690">
    <property type="entry name" value="MFS_1"/>
    <property type="match status" value="1"/>
</dbReference>
<evidence type="ECO:0000256" key="1">
    <source>
        <dbReference type="ARBA" id="ARBA00022692"/>
    </source>
</evidence>
<evidence type="ECO:0000256" key="4">
    <source>
        <dbReference type="SAM" id="Phobius"/>
    </source>
</evidence>
<feature type="transmembrane region" description="Helical" evidence="4">
    <location>
        <begin position="130"/>
        <end position="153"/>
    </location>
</feature>
<feature type="transmembrane region" description="Helical" evidence="4">
    <location>
        <begin position="254"/>
        <end position="272"/>
    </location>
</feature>
<evidence type="ECO:0000313" key="6">
    <source>
        <dbReference type="Proteomes" id="UP000194236"/>
    </source>
</evidence>
<feature type="transmembrane region" description="Helical" evidence="4">
    <location>
        <begin position="228"/>
        <end position="247"/>
    </location>
</feature>
<feature type="transmembrane region" description="Helical" evidence="4">
    <location>
        <begin position="278"/>
        <end position="302"/>
    </location>
</feature>
<gene>
    <name evidence="5" type="ORF">BLA29_002080</name>
</gene>
<dbReference type="GO" id="GO:0022857">
    <property type="term" value="F:transmembrane transporter activity"/>
    <property type="evidence" value="ECO:0007669"/>
    <property type="project" value="InterPro"/>
</dbReference>
<evidence type="ECO:0000256" key="3">
    <source>
        <dbReference type="ARBA" id="ARBA00023136"/>
    </source>
</evidence>
<name>A0A1Y3B5B2_EURMA</name>
<dbReference type="OrthoDB" id="6505863at2759"/>
<evidence type="ECO:0008006" key="7">
    <source>
        <dbReference type="Google" id="ProtNLM"/>
    </source>
</evidence>
<keyword evidence="1 4" id="KW-0812">Transmembrane</keyword>
<dbReference type="SUPFAM" id="SSF103473">
    <property type="entry name" value="MFS general substrate transporter"/>
    <property type="match status" value="1"/>
</dbReference>
<feature type="transmembrane region" description="Helical" evidence="4">
    <location>
        <begin position="28"/>
        <end position="48"/>
    </location>
</feature>
<dbReference type="InterPro" id="IPR011701">
    <property type="entry name" value="MFS"/>
</dbReference>
<keyword evidence="2 4" id="KW-1133">Transmembrane helix</keyword>
<reference evidence="5 6" key="1">
    <citation type="submission" date="2017-03" db="EMBL/GenBank/DDBJ databases">
        <title>Genome Survey of Euroglyphus maynei.</title>
        <authorList>
            <person name="Arlian L.G."/>
            <person name="Morgan M.S."/>
            <person name="Rider S.D."/>
        </authorList>
    </citation>
    <scope>NUCLEOTIDE SEQUENCE [LARGE SCALE GENOMIC DNA]</scope>
    <source>
        <strain evidence="5">Arlian Lab</strain>
        <tissue evidence="5">Whole body</tissue>
    </source>
</reference>
<feature type="transmembrane region" description="Helical" evidence="4">
    <location>
        <begin position="93"/>
        <end position="110"/>
    </location>
</feature>
<evidence type="ECO:0000313" key="5">
    <source>
        <dbReference type="EMBL" id="OTF75103.1"/>
    </source>
</evidence>
<accession>A0A1Y3B5B2</accession>
<dbReference type="PANTHER" id="PTHR23121:SF9">
    <property type="entry name" value="SODIUM-DEPENDENT GLUCOSE TRANSPORTER 1"/>
    <property type="match status" value="1"/>
</dbReference>
<sequence>MNFSGCFLAIGYLTGALTAMTHKWLNRQLMLVVMIAMTATIIVFIPYYGKIQNLFIAGTIGGMGFGSWDCSNTFWLMEMWPKHQASIIQAQQFVFGLGTITSAIIMSQFVKGINTNGTEVTVKSRQDSLIIPFASIGSVQLISSIILLILFIVRRYKKSVDETSSIDKDNESNSKQSLPTILHPKVKLIMMALLFAFYTCAEQGYFFYSDTMFQYWKPVMTSSKSATVLATLAATYTIGRLLTAFISMRLKPDLIIVYHYVIIIISLIWLNVTHYSEVSIYLGTAFLGYGFSAMWPAMVSFAEHHIGLTDQSNAIMFGSAGLGPQLAAAVTVPLSLSKLYEETV</sequence>
<dbReference type="Gene3D" id="1.20.1250.20">
    <property type="entry name" value="MFS general substrate transporter like domains"/>
    <property type="match status" value="1"/>
</dbReference>
<feature type="transmembrane region" description="Helical" evidence="4">
    <location>
        <begin position="188"/>
        <end position="208"/>
    </location>
</feature>
<dbReference type="InterPro" id="IPR036259">
    <property type="entry name" value="MFS_trans_sf"/>
</dbReference>
<dbReference type="AlphaFoldDB" id="A0A1Y3B5B2"/>
<evidence type="ECO:0000256" key="2">
    <source>
        <dbReference type="ARBA" id="ARBA00022989"/>
    </source>
</evidence>
<dbReference type="Proteomes" id="UP000194236">
    <property type="component" value="Unassembled WGS sequence"/>
</dbReference>
<keyword evidence="6" id="KW-1185">Reference proteome</keyword>
<protein>
    <recommendedName>
        <fullName evidence="7">Sodium-dependent glucose transporter 1-like protein</fullName>
    </recommendedName>
</protein>
<feature type="transmembrane region" description="Helical" evidence="4">
    <location>
        <begin position="314"/>
        <end position="336"/>
    </location>
</feature>
<organism evidence="5 6">
    <name type="scientific">Euroglyphus maynei</name>
    <name type="common">Mayne's house dust mite</name>
    <dbReference type="NCBI Taxonomy" id="6958"/>
    <lineage>
        <taxon>Eukaryota</taxon>
        <taxon>Metazoa</taxon>
        <taxon>Ecdysozoa</taxon>
        <taxon>Arthropoda</taxon>
        <taxon>Chelicerata</taxon>
        <taxon>Arachnida</taxon>
        <taxon>Acari</taxon>
        <taxon>Acariformes</taxon>
        <taxon>Sarcoptiformes</taxon>
        <taxon>Astigmata</taxon>
        <taxon>Psoroptidia</taxon>
        <taxon>Analgoidea</taxon>
        <taxon>Pyroglyphidae</taxon>
        <taxon>Pyroglyphinae</taxon>
        <taxon>Euroglyphus</taxon>
    </lineage>
</organism>
<dbReference type="PANTHER" id="PTHR23121">
    <property type="entry name" value="SODIUM-DEPENDENT GLUCOSE TRANSPORTER 1"/>
    <property type="match status" value="1"/>
</dbReference>
<proteinExistence type="predicted"/>
<comment type="caution">
    <text evidence="5">The sequence shown here is derived from an EMBL/GenBank/DDBJ whole genome shotgun (WGS) entry which is preliminary data.</text>
</comment>
<dbReference type="EMBL" id="MUJZ01043701">
    <property type="protein sequence ID" value="OTF75103.1"/>
    <property type="molecule type" value="Genomic_DNA"/>
</dbReference>